<evidence type="ECO:0000313" key="3">
    <source>
        <dbReference type="Proteomes" id="UP000261257"/>
    </source>
</evidence>
<evidence type="ECO:0000259" key="1">
    <source>
        <dbReference type="Pfam" id="PF13635"/>
    </source>
</evidence>
<dbReference type="Proteomes" id="UP000261257">
    <property type="component" value="Unassembled WGS sequence"/>
</dbReference>
<feature type="domain" description="DUF4143" evidence="1">
    <location>
        <begin position="6"/>
        <end position="84"/>
    </location>
</feature>
<dbReference type="PANTHER" id="PTHR33295">
    <property type="entry name" value="ATPASE"/>
    <property type="match status" value="1"/>
</dbReference>
<keyword evidence="2" id="KW-0547">Nucleotide-binding</keyword>
<dbReference type="PANTHER" id="PTHR33295:SF20">
    <property type="entry name" value="ATPASE"/>
    <property type="match status" value="1"/>
</dbReference>
<dbReference type="RefSeq" id="WP_081034314.1">
    <property type="nucleotide sequence ID" value="NZ_CABIXC010000012.1"/>
</dbReference>
<protein>
    <submittedName>
        <fullName evidence="2">ATP-binding protein</fullName>
    </submittedName>
</protein>
<dbReference type="GO" id="GO:0005524">
    <property type="term" value="F:ATP binding"/>
    <property type="evidence" value="ECO:0007669"/>
    <property type="project" value="UniProtKB-KW"/>
</dbReference>
<gene>
    <name evidence="2" type="ORF">DXC39_04690</name>
</gene>
<sequence length="140" mass="16279">MSAGRYNIKGKQYLTQQSKYYAVDIGLRNVLVRGKDSDVGHILENIVYLELLRRGYRVYVGQMSDGEVDFVAISSEETIYYQVAATTLEESTLERELAPLRKIQDNYPKYLLTLDELFNNVDYEGIKKRNVLEWLLKKSQ</sequence>
<evidence type="ECO:0000313" key="2">
    <source>
        <dbReference type="EMBL" id="RGM07778.1"/>
    </source>
</evidence>
<proteinExistence type="predicted"/>
<name>A0A3E4UEI7_9FIRM</name>
<dbReference type="Pfam" id="PF13635">
    <property type="entry name" value="DUF4143"/>
    <property type="match status" value="1"/>
</dbReference>
<organism evidence="2 3">
    <name type="scientific">Hungatella hathewayi</name>
    <dbReference type="NCBI Taxonomy" id="154046"/>
    <lineage>
        <taxon>Bacteria</taxon>
        <taxon>Bacillati</taxon>
        <taxon>Bacillota</taxon>
        <taxon>Clostridia</taxon>
        <taxon>Lachnospirales</taxon>
        <taxon>Lachnospiraceae</taxon>
        <taxon>Hungatella</taxon>
    </lineage>
</organism>
<reference evidence="2 3" key="1">
    <citation type="submission" date="2018-08" db="EMBL/GenBank/DDBJ databases">
        <title>A genome reference for cultivated species of the human gut microbiota.</title>
        <authorList>
            <person name="Zou Y."/>
            <person name="Xue W."/>
            <person name="Luo G."/>
        </authorList>
    </citation>
    <scope>NUCLEOTIDE SEQUENCE [LARGE SCALE GENOMIC DNA]</scope>
    <source>
        <strain evidence="2 3">TF05-11AC</strain>
    </source>
</reference>
<keyword evidence="2" id="KW-0067">ATP-binding</keyword>
<dbReference type="InterPro" id="IPR025420">
    <property type="entry name" value="DUF4143"/>
</dbReference>
<dbReference type="AlphaFoldDB" id="A0A3E4UEI7"/>
<accession>A0A3E4UEI7</accession>
<comment type="caution">
    <text evidence="2">The sequence shown here is derived from an EMBL/GenBank/DDBJ whole genome shotgun (WGS) entry which is preliminary data.</text>
</comment>
<dbReference type="EMBL" id="QSSQ01000002">
    <property type="protein sequence ID" value="RGM07778.1"/>
    <property type="molecule type" value="Genomic_DNA"/>
</dbReference>